<dbReference type="Gene3D" id="3.40.50.150">
    <property type="entry name" value="Vaccinia Virus protein VP39"/>
    <property type="match status" value="1"/>
</dbReference>
<keyword evidence="3" id="KW-1185">Reference proteome</keyword>
<dbReference type="EMBL" id="JBEZFP010000028">
    <property type="protein sequence ID" value="MEU8134520.1"/>
    <property type="molecule type" value="Genomic_DNA"/>
</dbReference>
<accession>A0ABV3DFI5</accession>
<name>A0ABV3DFI5_9ACTN</name>
<dbReference type="SUPFAM" id="SSF53335">
    <property type="entry name" value="S-adenosyl-L-methionine-dependent methyltransferases"/>
    <property type="match status" value="1"/>
</dbReference>
<protein>
    <submittedName>
        <fullName evidence="2">Class I SAM-dependent methyltransferase</fullName>
        <ecNumber evidence="2">2.1.-.-</ecNumber>
    </submittedName>
</protein>
<dbReference type="EC" id="2.1.-.-" evidence="2"/>
<keyword evidence="2" id="KW-0489">Methyltransferase</keyword>
<dbReference type="InterPro" id="IPR029063">
    <property type="entry name" value="SAM-dependent_MTases_sf"/>
</dbReference>
<gene>
    <name evidence="2" type="ORF">AB0C36_13520</name>
</gene>
<evidence type="ECO:0000313" key="3">
    <source>
        <dbReference type="Proteomes" id="UP001551482"/>
    </source>
</evidence>
<organism evidence="2 3">
    <name type="scientific">Streptodolium elevatio</name>
    <dbReference type="NCBI Taxonomy" id="3157996"/>
    <lineage>
        <taxon>Bacteria</taxon>
        <taxon>Bacillati</taxon>
        <taxon>Actinomycetota</taxon>
        <taxon>Actinomycetes</taxon>
        <taxon>Kitasatosporales</taxon>
        <taxon>Streptomycetaceae</taxon>
        <taxon>Streptodolium</taxon>
    </lineage>
</organism>
<dbReference type="GO" id="GO:0032259">
    <property type="term" value="P:methylation"/>
    <property type="evidence" value="ECO:0007669"/>
    <property type="project" value="UniProtKB-KW"/>
</dbReference>
<dbReference type="RefSeq" id="WP_358353239.1">
    <property type="nucleotide sequence ID" value="NZ_JBEZFP010000028.1"/>
</dbReference>
<evidence type="ECO:0000256" key="1">
    <source>
        <dbReference type="SAM" id="MobiDB-lite"/>
    </source>
</evidence>
<dbReference type="Proteomes" id="UP001551482">
    <property type="component" value="Unassembled WGS sequence"/>
</dbReference>
<reference evidence="2 3" key="1">
    <citation type="submission" date="2024-06" db="EMBL/GenBank/DDBJ databases">
        <title>The Natural Products Discovery Center: Release of the First 8490 Sequenced Strains for Exploring Actinobacteria Biosynthetic Diversity.</title>
        <authorList>
            <person name="Kalkreuter E."/>
            <person name="Kautsar S.A."/>
            <person name="Yang D."/>
            <person name="Bader C.D."/>
            <person name="Teijaro C.N."/>
            <person name="Fluegel L."/>
            <person name="Davis C.M."/>
            <person name="Simpson J.R."/>
            <person name="Lauterbach L."/>
            <person name="Steele A.D."/>
            <person name="Gui C."/>
            <person name="Meng S."/>
            <person name="Li G."/>
            <person name="Viehrig K."/>
            <person name="Ye F."/>
            <person name="Su P."/>
            <person name="Kiefer A.F."/>
            <person name="Nichols A."/>
            <person name="Cepeda A.J."/>
            <person name="Yan W."/>
            <person name="Fan B."/>
            <person name="Jiang Y."/>
            <person name="Adhikari A."/>
            <person name="Zheng C.-J."/>
            <person name="Schuster L."/>
            <person name="Cowan T.M."/>
            <person name="Smanski M.J."/>
            <person name="Chevrette M.G."/>
            <person name="De Carvalho L.P.S."/>
            <person name="Shen B."/>
        </authorList>
    </citation>
    <scope>NUCLEOTIDE SEQUENCE [LARGE SCALE GENOMIC DNA]</scope>
    <source>
        <strain evidence="2 3">NPDC048946</strain>
    </source>
</reference>
<sequence length="258" mass="26321">MRAAAVGNAAFETAVSGPAASGAAASGPSASGPAATGPSATGPSATGSSALEPYEHALRTGGPVYLRRADGRRHALDIARWTAEPDAADRSMLVRCWGPTLDIGCGPGRLVAALVRRGTPALGIDLAPAAVHLTVASGGAALRRSVFDPLPGERRWGTALLADGNIGIGGDPAALLTRTAALLRDRGCLIVETEAEEPYAHERFAACVEDARGRTGAPFRWARLGVRALEGLAPACGFAVRETWTVGDRQFAALVGAP</sequence>
<proteinExistence type="predicted"/>
<dbReference type="GO" id="GO:0008168">
    <property type="term" value="F:methyltransferase activity"/>
    <property type="evidence" value="ECO:0007669"/>
    <property type="project" value="UniProtKB-KW"/>
</dbReference>
<feature type="region of interest" description="Disordered" evidence="1">
    <location>
        <begin position="17"/>
        <end position="49"/>
    </location>
</feature>
<evidence type="ECO:0000313" key="2">
    <source>
        <dbReference type="EMBL" id="MEU8134520.1"/>
    </source>
</evidence>
<keyword evidence="2" id="KW-0808">Transferase</keyword>
<comment type="caution">
    <text evidence="2">The sequence shown here is derived from an EMBL/GenBank/DDBJ whole genome shotgun (WGS) entry which is preliminary data.</text>
</comment>